<keyword evidence="3" id="KW-1185">Reference proteome</keyword>
<evidence type="ECO:0000313" key="3">
    <source>
        <dbReference type="Proteomes" id="UP001634393"/>
    </source>
</evidence>
<evidence type="ECO:0000313" key="2">
    <source>
        <dbReference type="EMBL" id="KAL3833687.1"/>
    </source>
</evidence>
<accession>A0ABD3T9Q1</accession>
<dbReference type="Proteomes" id="UP001634393">
    <property type="component" value="Unassembled WGS sequence"/>
</dbReference>
<dbReference type="Gene3D" id="3.80.10.10">
    <property type="entry name" value="Ribonuclease Inhibitor"/>
    <property type="match status" value="1"/>
</dbReference>
<sequence>MQLRRGGIAREITATILHKLRVSEKLNAEAVCTTWRSVCEDPGLWRSIDMDFTEVGKCCPAVDRSQGQLNDLKIRYFGTDEMLLYISQRSGRLRSLHLESCYNITDEGLIEAVKNLPLLEELHIYYNLFRVETIETVGRICLNLKSFRFNRRFRRPCQFRECDFEAWAIARNMPELRHLEIRGSDLTDQGLLYILYGCSKLESLDLRLCRSIEFGGDLRRLYHVIDMASFSSGCSASFSSCSSASCGNDDEFFID</sequence>
<gene>
    <name evidence="2" type="ORF">ACJIZ3_008423</name>
</gene>
<dbReference type="PANTHER" id="PTHR38926">
    <property type="entry name" value="F-BOX DOMAIN CONTAINING PROTEIN, EXPRESSED"/>
    <property type="match status" value="1"/>
</dbReference>
<name>A0ABD3T9Q1_9LAMI</name>
<protein>
    <recommendedName>
        <fullName evidence="1">F-box domain-containing protein</fullName>
    </recommendedName>
</protein>
<dbReference type="SUPFAM" id="SSF52047">
    <property type="entry name" value="RNI-like"/>
    <property type="match status" value="1"/>
</dbReference>
<organism evidence="2 3">
    <name type="scientific">Penstemon smallii</name>
    <dbReference type="NCBI Taxonomy" id="265156"/>
    <lineage>
        <taxon>Eukaryota</taxon>
        <taxon>Viridiplantae</taxon>
        <taxon>Streptophyta</taxon>
        <taxon>Embryophyta</taxon>
        <taxon>Tracheophyta</taxon>
        <taxon>Spermatophyta</taxon>
        <taxon>Magnoliopsida</taxon>
        <taxon>eudicotyledons</taxon>
        <taxon>Gunneridae</taxon>
        <taxon>Pentapetalae</taxon>
        <taxon>asterids</taxon>
        <taxon>lamiids</taxon>
        <taxon>Lamiales</taxon>
        <taxon>Plantaginaceae</taxon>
        <taxon>Cheloneae</taxon>
        <taxon>Penstemon</taxon>
    </lineage>
</organism>
<dbReference type="InterPro" id="IPR032675">
    <property type="entry name" value="LRR_dom_sf"/>
</dbReference>
<dbReference type="PANTHER" id="PTHR38926:SF2">
    <property type="entry name" value="F-BOX_LRR-REPEAT PROTEIN 21-RELATED"/>
    <property type="match status" value="1"/>
</dbReference>
<feature type="domain" description="F-box" evidence="1">
    <location>
        <begin position="11"/>
        <end position="50"/>
    </location>
</feature>
<evidence type="ECO:0000259" key="1">
    <source>
        <dbReference type="Pfam" id="PF12937"/>
    </source>
</evidence>
<dbReference type="Pfam" id="PF13516">
    <property type="entry name" value="LRR_6"/>
    <property type="match status" value="2"/>
</dbReference>
<dbReference type="EMBL" id="JBJXBP010000004">
    <property type="protein sequence ID" value="KAL3833687.1"/>
    <property type="molecule type" value="Genomic_DNA"/>
</dbReference>
<dbReference type="AlphaFoldDB" id="A0ABD3T9Q1"/>
<dbReference type="InterPro" id="IPR001611">
    <property type="entry name" value="Leu-rich_rpt"/>
</dbReference>
<dbReference type="Gene3D" id="1.20.1280.50">
    <property type="match status" value="1"/>
</dbReference>
<dbReference type="InterPro" id="IPR006553">
    <property type="entry name" value="Leu-rich_rpt_Cys-con_subtyp"/>
</dbReference>
<proteinExistence type="predicted"/>
<reference evidence="2 3" key="1">
    <citation type="submission" date="2024-12" db="EMBL/GenBank/DDBJ databases">
        <title>The unique morphological basis and parallel evolutionary history of personate flowers in Penstemon.</title>
        <authorList>
            <person name="Depatie T.H."/>
            <person name="Wessinger C.A."/>
        </authorList>
    </citation>
    <scope>NUCLEOTIDE SEQUENCE [LARGE SCALE GENOMIC DNA]</scope>
    <source>
        <strain evidence="2">WTNN_2</strain>
        <tissue evidence="2">Leaf</tissue>
    </source>
</reference>
<dbReference type="SMART" id="SM00367">
    <property type="entry name" value="LRR_CC"/>
    <property type="match status" value="3"/>
</dbReference>
<dbReference type="InterPro" id="IPR001810">
    <property type="entry name" value="F-box_dom"/>
</dbReference>
<dbReference type="Pfam" id="PF12937">
    <property type="entry name" value="F-box-like"/>
    <property type="match status" value="1"/>
</dbReference>
<comment type="caution">
    <text evidence="2">The sequence shown here is derived from an EMBL/GenBank/DDBJ whole genome shotgun (WGS) entry which is preliminary data.</text>
</comment>